<dbReference type="InterPro" id="IPR038501">
    <property type="entry name" value="Spore_GerAC_C_sf"/>
</dbReference>
<dbReference type="InterPro" id="IPR057336">
    <property type="entry name" value="GerAC_N"/>
</dbReference>
<protein>
    <submittedName>
        <fullName evidence="10">Ger(X)C family spore germination protein</fullName>
    </submittedName>
</protein>
<dbReference type="PROSITE" id="PS51257">
    <property type="entry name" value="PROKAR_LIPOPROTEIN"/>
    <property type="match status" value="1"/>
</dbReference>
<comment type="subcellular location">
    <subcellularLocation>
        <location evidence="1">Membrane</location>
        <topology evidence="1">Lipid-anchor</topology>
    </subcellularLocation>
</comment>
<name>A0A4Y8IEU9_9BACI</name>
<evidence type="ECO:0000313" key="11">
    <source>
        <dbReference type="Proteomes" id="UP000297975"/>
    </source>
</evidence>
<evidence type="ECO:0000256" key="1">
    <source>
        <dbReference type="ARBA" id="ARBA00004635"/>
    </source>
</evidence>
<keyword evidence="5" id="KW-0472">Membrane</keyword>
<dbReference type="PANTHER" id="PTHR35789:SF1">
    <property type="entry name" value="SPORE GERMINATION PROTEIN B3"/>
    <property type="match status" value="1"/>
</dbReference>
<reference evidence="10 11" key="1">
    <citation type="submission" date="2019-03" db="EMBL/GenBank/DDBJ databases">
        <authorList>
            <person name="He R.-H."/>
        </authorList>
    </citation>
    <scope>NUCLEOTIDE SEQUENCE [LARGE SCALE GENOMIC DNA]</scope>
    <source>
        <strain evidence="11">SH 714</strain>
    </source>
</reference>
<dbReference type="Pfam" id="PF25198">
    <property type="entry name" value="Spore_GerAC_N"/>
    <property type="match status" value="1"/>
</dbReference>
<sequence>MKINKYNIYLIGIFTLLSGCLKQEVIDDVQLVSALGFDLIDNETVSLTASYPEYLADKSIEGHTFTDTAPLSKEVRKKLNTVSSKPFVSGKIEVVLYSKELAKYGMFDYIDTLNRDPSIGARTYLGIVDGSTQNLLEQQFGQQDNGIFLSNLIEHEIKNGTLPHTNLHLFTRSYFQEGQDPFLPLIIKHNSGVKILGVALFKDGKMVGDITGESLFAFRAMYQDFSTGDSIMVKINSSNQAEADYASVYNIHVKRNIQIDKLHSSPQITISLEVSGAIMEYTGDKINKKVKENITQATEKKLSELCKQLMKQFQELKIDPIGIGAKVRSQDRNFDIKKWEDTYPNIEVKIVTKVDITESGIIK</sequence>
<dbReference type="Gene3D" id="3.30.300.210">
    <property type="entry name" value="Nutrient germinant receptor protein C, domain 3"/>
    <property type="match status" value="1"/>
</dbReference>
<evidence type="ECO:0000259" key="9">
    <source>
        <dbReference type="Pfam" id="PF25198"/>
    </source>
</evidence>
<feature type="domain" description="Spore germination GerAC-like C-terminal" evidence="8">
    <location>
        <begin position="197"/>
        <end position="360"/>
    </location>
</feature>
<dbReference type="Proteomes" id="UP000297975">
    <property type="component" value="Unassembled WGS sequence"/>
</dbReference>
<keyword evidence="11" id="KW-1185">Reference proteome</keyword>
<dbReference type="InterPro" id="IPR008844">
    <property type="entry name" value="Spore_GerAC-like"/>
</dbReference>
<organism evidence="10 11">
    <name type="scientific">Filobacillus milosensis</name>
    <dbReference type="NCBI Taxonomy" id="94137"/>
    <lineage>
        <taxon>Bacteria</taxon>
        <taxon>Bacillati</taxon>
        <taxon>Bacillota</taxon>
        <taxon>Bacilli</taxon>
        <taxon>Bacillales</taxon>
        <taxon>Bacillaceae</taxon>
        <taxon>Filobacillus</taxon>
    </lineage>
</organism>
<dbReference type="OrthoDB" id="2592518at2"/>
<accession>A0A4Y8IEU9</accession>
<comment type="similarity">
    <text evidence="2">Belongs to the GerABKC lipoprotein family.</text>
</comment>
<dbReference type="PANTHER" id="PTHR35789">
    <property type="entry name" value="SPORE GERMINATION PROTEIN B3"/>
    <property type="match status" value="1"/>
</dbReference>
<feature type="domain" description="Spore germination protein N-terminal" evidence="9">
    <location>
        <begin position="23"/>
        <end position="186"/>
    </location>
</feature>
<dbReference type="Pfam" id="PF05504">
    <property type="entry name" value="Spore_GerAC"/>
    <property type="match status" value="1"/>
</dbReference>
<evidence type="ECO:0000256" key="7">
    <source>
        <dbReference type="ARBA" id="ARBA00023288"/>
    </source>
</evidence>
<proteinExistence type="inferred from homology"/>
<comment type="caution">
    <text evidence="10">The sequence shown here is derived from an EMBL/GenBank/DDBJ whole genome shotgun (WGS) entry which is preliminary data.</text>
</comment>
<evidence type="ECO:0000256" key="3">
    <source>
        <dbReference type="ARBA" id="ARBA00022544"/>
    </source>
</evidence>
<evidence type="ECO:0000256" key="2">
    <source>
        <dbReference type="ARBA" id="ARBA00007886"/>
    </source>
</evidence>
<evidence type="ECO:0000256" key="6">
    <source>
        <dbReference type="ARBA" id="ARBA00023139"/>
    </source>
</evidence>
<dbReference type="InterPro" id="IPR046953">
    <property type="entry name" value="Spore_GerAC-like_C"/>
</dbReference>
<evidence type="ECO:0000259" key="8">
    <source>
        <dbReference type="Pfam" id="PF05504"/>
    </source>
</evidence>
<evidence type="ECO:0000313" key="10">
    <source>
        <dbReference type="EMBL" id="TFB15070.1"/>
    </source>
</evidence>
<gene>
    <name evidence="10" type="ORF">E3U55_12520</name>
</gene>
<keyword evidence="6" id="KW-0564">Palmitate</keyword>
<dbReference type="GO" id="GO:0016020">
    <property type="term" value="C:membrane"/>
    <property type="evidence" value="ECO:0007669"/>
    <property type="project" value="UniProtKB-SubCell"/>
</dbReference>
<dbReference type="EMBL" id="SOPW01000014">
    <property type="protein sequence ID" value="TFB15070.1"/>
    <property type="molecule type" value="Genomic_DNA"/>
</dbReference>
<keyword evidence="7" id="KW-0449">Lipoprotein</keyword>
<dbReference type="AlphaFoldDB" id="A0A4Y8IEU9"/>
<dbReference type="GO" id="GO:0009847">
    <property type="term" value="P:spore germination"/>
    <property type="evidence" value="ECO:0007669"/>
    <property type="project" value="InterPro"/>
</dbReference>
<dbReference type="NCBIfam" id="TIGR02887">
    <property type="entry name" value="spore_ger_x_C"/>
    <property type="match status" value="1"/>
</dbReference>
<keyword evidence="3" id="KW-0309">Germination</keyword>
<keyword evidence="4" id="KW-0732">Signal</keyword>
<dbReference type="RefSeq" id="WP_134340813.1">
    <property type="nucleotide sequence ID" value="NZ_SOPW01000014.1"/>
</dbReference>
<evidence type="ECO:0000256" key="5">
    <source>
        <dbReference type="ARBA" id="ARBA00023136"/>
    </source>
</evidence>
<evidence type="ECO:0000256" key="4">
    <source>
        <dbReference type="ARBA" id="ARBA00022729"/>
    </source>
</evidence>